<organism evidence="3 4">
    <name type="scientific">Polyplax serrata</name>
    <name type="common">Common mouse louse</name>
    <dbReference type="NCBI Taxonomy" id="468196"/>
    <lineage>
        <taxon>Eukaryota</taxon>
        <taxon>Metazoa</taxon>
        <taxon>Ecdysozoa</taxon>
        <taxon>Arthropoda</taxon>
        <taxon>Hexapoda</taxon>
        <taxon>Insecta</taxon>
        <taxon>Pterygota</taxon>
        <taxon>Neoptera</taxon>
        <taxon>Paraneoptera</taxon>
        <taxon>Psocodea</taxon>
        <taxon>Troctomorpha</taxon>
        <taxon>Phthiraptera</taxon>
        <taxon>Anoplura</taxon>
        <taxon>Polyplacidae</taxon>
        <taxon>Polyplax</taxon>
    </lineage>
</organism>
<reference evidence="3 4" key="1">
    <citation type="submission" date="2023-09" db="EMBL/GenBank/DDBJ databases">
        <title>Genomes of two closely related lineages of the louse Polyplax serrata with different host specificities.</title>
        <authorList>
            <person name="Martinu J."/>
            <person name="Tarabai H."/>
            <person name="Stefka J."/>
            <person name="Hypsa V."/>
        </authorList>
    </citation>
    <scope>NUCLEOTIDE SEQUENCE [LARGE SCALE GENOMIC DNA]</scope>
    <source>
        <strain evidence="3">98ZLc_SE</strain>
    </source>
</reference>
<feature type="coiled-coil region" evidence="1">
    <location>
        <begin position="387"/>
        <end position="428"/>
    </location>
</feature>
<feature type="coiled-coil region" evidence="1">
    <location>
        <begin position="253"/>
        <end position="294"/>
    </location>
</feature>
<dbReference type="Proteomes" id="UP001359485">
    <property type="component" value="Unassembled WGS sequence"/>
</dbReference>
<feature type="compositionally biased region" description="Polar residues" evidence="2">
    <location>
        <begin position="741"/>
        <end position="751"/>
    </location>
</feature>
<dbReference type="EMBL" id="JAWJWF010000045">
    <property type="protein sequence ID" value="KAK6627851.1"/>
    <property type="molecule type" value="Genomic_DNA"/>
</dbReference>
<feature type="compositionally biased region" description="Polar residues" evidence="2">
    <location>
        <begin position="711"/>
        <end position="720"/>
    </location>
</feature>
<evidence type="ECO:0000313" key="4">
    <source>
        <dbReference type="Proteomes" id="UP001359485"/>
    </source>
</evidence>
<feature type="region of interest" description="Disordered" evidence="2">
    <location>
        <begin position="690"/>
        <end position="751"/>
    </location>
</feature>
<evidence type="ECO:0000256" key="1">
    <source>
        <dbReference type="SAM" id="Coils"/>
    </source>
</evidence>
<feature type="coiled-coil region" evidence="1">
    <location>
        <begin position="651"/>
        <end position="685"/>
    </location>
</feature>
<keyword evidence="4" id="KW-1185">Reference proteome</keyword>
<keyword evidence="1" id="KW-0175">Coiled coil</keyword>
<evidence type="ECO:0000256" key="2">
    <source>
        <dbReference type="SAM" id="MobiDB-lite"/>
    </source>
</evidence>
<evidence type="ECO:0000313" key="3">
    <source>
        <dbReference type="EMBL" id="KAK6627851.1"/>
    </source>
</evidence>
<accession>A0ABR1AV94</accession>
<protein>
    <recommendedName>
        <fullName evidence="5">Kinesin-like protein costa</fullName>
    </recommendedName>
</protein>
<proteinExistence type="predicted"/>
<name>A0ABR1AV94_POLSC</name>
<sequence>MDSEFQTFGEDTFGLEFAAVQWLNLVTNAEELFNKLLHSILLSGEEKEQIQRWLCLKQECEECVGSDEATSFDGRQRHSLERIEELTEDTENTQDLTERNGKSSDSQYESDSESDFDYQHPEFDDKVEKYMQCFRDKVDLLIRTKSDRNENLESPAVDDIEIVKRPASFPQQFLPPSAHQKGRRKSLHPGCMSVPIALNELQKSIPKVQEAAENKSIDEKSEGYKDDLLFLENAYSLDTIESNKELKGLTLKLESKKTQVKQMTIDLEDANKRLLELQHTVEIKERLIKELIRNSGTRESAKIKFRKKYTKLEEEYYKIRSQIARAEHILQEKKHNNDLDFVFRQKNEIEKHKNLAKHYEKRLKDIGMIRQIAGDSAKTVLELENSVLKSKKEIDKIKEHIEKEEAKKEKLEEEILEDGEKIKVLEENIQIPKSDSDIERSDPICPQILDIQTSSTNESSENVEELRKEIVDLRNAKDCLLDQRKRLHDKYRKNRTLSSVEKRRILECDEGIEAIDVAIEYKNEMMCGRTSLDSLCITAQETQGEQMLMDRLLHLSSDEMRTLLHKYFRKVIDLKESGRKMEAQIYELEQENENQGWRIQNLTQTLQTQRIEAEHQKVALQRSHQEKLHLMMRHFADDSGSSSTEARAQMVLAKDDEASKLRRENKHLRRRLQEMEGIMQAATMRKSVLRIRSRSTSPDPQPLKSLPAPPSTSGSCSTSRVTREKNKVIIRLNAPKKKSTNKGLISFTQQK</sequence>
<feature type="region of interest" description="Disordered" evidence="2">
    <location>
        <begin position="74"/>
        <end position="121"/>
    </location>
</feature>
<feature type="coiled-coil region" evidence="1">
    <location>
        <begin position="456"/>
        <end position="490"/>
    </location>
</feature>
<feature type="compositionally biased region" description="Basic and acidic residues" evidence="2">
    <location>
        <begin position="74"/>
        <end position="85"/>
    </location>
</feature>
<comment type="caution">
    <text evidence="3">The sequence shown here is derived from an EMBL/GenBank/DDBJ whole genome shotgun (WGS) entry which is preliminary data.</text>
</comment>
<gene>
    <name evidence="3" type="ORF">RUM44_010330</name>
</gene>
<evidence type="ECO:0008006" key="5">
    <source>
        <dbReference type="Google" id="ProtNLM"/>
    </source>
</evidence>